<evidence type="ECO:0000313" key="6">
    <source>
        <dbReference type="Proteomes" id="UP001244011"/>
    </source>
</evidence>
<evidence type="ECO:0000313" key="5">
    <source>
        <dbReference type="EMBL" id="KAK1762998.1"/>
    </source>
</evidence>
<feature type="compositionally biased region" description="Low complexity" evidence="2">
    <location>
        <begin position="137"/>
        <end position="174"/>
    </location>
</feature>
<gene>
    <name evidence="5" type="ORF">QBC33DRAFT_519009</name>
</gene>
<name>A0AAJ0BR83_9PEZI</name>
<evidence type="ECO:0000256" key="2">
    <source>
        <dbReference type="SAM" id="MobiDB-lite"/>
    </source>
</evidence>
<dbReference type="InterPro" id="IPR052982">
    <property type="entry name" value="SRP1/TIP1-like"/>
</dbReference>
<protein>
    <submittedName>
        <fullName evidence="5">Ser-Thr-rich glycosyl-phosphatidyl-inositol-anchored membrane family-domain-containing protein</fullName>
    </submittedName>
</protein>
<dbReference type="GeneID" id="85309457"/>
<keyword evidence="6" id="KW-1185">Reference proteome</keyword>
<dbReference type="PANTHER" id="PTHR40633:SF1">
    <property type="entry name" value="GPI ANCHORED SERINE-THREONINE RICH PROTEIN (AFU_ORTHOLOGUE AFUA_1G03630)"/>
    <property type="match status" value="1"/>
</dbReference>
<feature type="region of interest" description="Disordered" evidence="2">
    <location>
        <begin position="130"/>
        <end position="201"/>
    </location>
</feature>
<comment type="caution">
    <text evidence="5">The sequence shown here is derived from an EMBL/GenBank/DDBJ whole genome shotgun (WGS) entry which is preliminary data.</text>
</comment>
<feature type="domain" description="Yeast cell wall synthesis Kre9/Knh1-like N-terminal" evidence="4">
    <location>
        <begin position="35"/>
        <end position="127"/>
    </location>
</feature>
<dbReference type="Proteomes" id="UP001244011">
    <property type="component" value="Unassembled WGS sequence"/>
</dbReference>
<keyword evidence="1 3" id="KW-0732">Signal</keyword>
<dbReference type="Pfam" id="PF10342">
    <property type="entry name" value="Kre9_KNH"/>
    <property type="match status" value="1"/>
</dbReference>
<accession>A0AAJ0BR83</accession>
<proteinExistence type="predicted"/>
<evidence type="ECO:0000256" key="1">
    <source>
        <dbReference type="ARBA" id="ARBA00022729"/>
    </source>
</evidence>
<evidence type="ECO:0000256" key="3">
    <source>
        <dbReference type="SAM" id="SignalP"/>
    </source>
</evidence>
<sequence length="224" mass="22391">MHLLFSVSALVAALAARALAQDLDPDPNFDAITRPGLNEAVVAGTTYTIEWTVPPTAPSGPVTITLLGGPNQGGLDPVATVVKSIDNALSKYDWPVDKSLGTHPLYGLRIALDADASKFQYSTPFHITGANPGANVTSTAAPSGSSSSSSSATRQESTTSADASSTTSPSATTTETEEPAPSESGSGNGTQTSPVPKTVPGSGAGRVVAAGLLGGLVAFAAIVL</sequence>
<dbReference type="AlphaFoldDB" id="A0AAJ0BR83"/>
<evidence type="ECO:0000259" key="4">
    <source>
        <dbReference type="Pfam" id="PF10342"/>
    </source>
</evidence>
<dbReference type="PANTHER" id="PTHR40633">
    <property type="entry name" value="MATRIX PROTEIN, PUTATIVE (AFU_ORTHOLOGUE AFUA_8G05410)-RELATED"/>
    <property type="match status" value="1"/>
</dbReference>
<feature type="chain" id="PRO_5042558014" evidence="3">
    <location>
        <begin position="21"/>
        <end position="224"/>
    </location>
</feature>
<reference evidence="5" key="1">
    <citation type="submission" date="2023-06" db="EMBL/GenBank/DDBJ databases">
        <title>Genome-scale phylogeny and comparative genomics of the fungal order Sordariales.</title>
        <authorList>
            <consortium name="Lawrence Berkeley National Laboratory"/>
            <person name="Hensen N."/>
            <person name="Bonometti L."/>
            <person name="Westerberg I."/>
            <person name="Brannstrom I.O."/>
            <person name="Guillou S."/>
            <person name="Cros-Aarteil S."/>
            <person name="Calhoun S."/>
            <person name="Haridas S."/>
            <person name="Kuo A."/>
            <person name="Mondo S."/>
            <person name="Pangilinan J."/>
            <person name="Riley R."/>
            <person name="Labutti K."/>
            <person name="Andreopoulos B."/>
            <person name="Lipzen A."/>
            <person name="Chen C."/>
            <person name="Yanf M."/>
            <person name="Daum C."/>
            <person name="Ng V."/>
            <person name="Clum A."/>
            <person name="Steindorff A."/>
            <person name="Ohm R."/>
            <person name="Martin F."/>
            <person name="Silar P."/>
            <person name="Natvig D."/>
            <person name="Lalanne C."/>
            <person name="Gautier V."/>
            <person name="Ament-Velasquez S.L."/>
            <person name="Kruys A."/>
            <person name="Hutchinson M.I."/>
            <person name="Powell A.J."/>
            <person name="Barry K."/>
            <person name="Miller A.N."/>
            <person name="Grigoriev I.V."/>
            <person name="Debuchy R."/>
            <person name="Gladieux P."/>
            <person name="Thoren M.H."/>
            <person name="Johannesson H."/>
        </authorList>
    </citation>
    <scope>NUCLEOTIDE SEQUENCE</scope>
    <source>
        <strain evidence="5">8032-3</strain>
    </source>
</reference>
<feature type="signal peptide" evidence="3">
    <location>
        <begin position="1"/>
        <end position="20"/>
    </location>
</feature>
<organism evidence="5 6">
    <name type="scientific">Phialemonium atrogriseum</name>
    <dbReference type="NCBI Taxonomy" id="1093897"/>
    <lineage>
        <taxon>Eukaryota</taxon>
        <taxon>Fungi</taxon>
        <taxon>Dikarya</taxon>
        <taxon>Ascomycota</taxon>
        <taxon>Pezizomycotina</taxon>
        <taxon>Sordariomycetes</taxon>
        <taxon>Sordariomycetidae</taxon>
        <taxon>Cephalothecales</taxon>
        <taxon>Cephalothecaceae</taxon>
        <taxon>Phialemonium</taxon>
    </lineage>
</organism>
<dbReference type="RefSeq" id="XP_060279211.1">
    <property type="nucleotide sequence ID" value="XM_060426270.1"/>
</dbReference>
<dbReference type="EMBL" id="MU839031">
    <property type="protein sequence ID" value="KAK1762998.1"/>
    <property type="molecule type" value="Genomic_DNA"/>
</dbReference>
<dbReference type="InterPro" id="IPR018466">
    <property type="entry name" value="Kre9/Knh1-like_N"/>
</dbReference>